<dbReference type="EMBL" id="RHHU01000003">
    <property type="protein sequence ID" value="RNB88810.1"/>
    <property type="molecule type" value="Genomic_DNA"/>
</dbReference>
<comment type="caution">
    <text evidence="3">The sequence shown here is derived from an EMBL/GenBank/DDBJ whole genome shotgun (WGS) entry which is preliminary data.</text>
</comment>
<dbReference type="PANTHER" id="PTHR34075">
    <property type="entry name" value="BLR3430 PROTEIN"/>
    <property type="match status" value="1"/>
</dbReference>
<dbReference type="InterPro" id="IPR002878">
    <property type="entry name" value="ChsH2_C"/>
</dbReference>
<dbReference type="InterPro" id="IPR022002">
    <property type="entry name" value="ChsH2_Znr"/>
</dbReference>
<dbReference type="SUPFAM" id="SSF50249">
    <property type="entry name" value="Nucleic acid-binding proteins"/>
    <property type="match status" value="1"/>
</dbReference>
<dbReference type="Pfam" id="PF12172">
    <property type="entry name" value="zf-ChsH2"/>
    <property type="match status" value="1"/>
</dbReference>
<accession>A0A3M8DL39</accession>
<dbReference type="AlphaFoldDB" id="A0A3M8DL39"/>
<dbReference type="RefSeq" id="WP_122922908.1">
    <property type="nucleotide sequence ID" value="NZ_RHHU01000003.1"/>
</dbReference>
<feature type="domain" description="ChsH2 C-terminal OB-fold" evidence="1">
    <location>
        <begin position="51"/>
        <end position="116"/>
    </location>
</feature>
<evidence type="ECO:0000259" key="2">
    <source>
        <dbReference type="Pfam" id="PF12172"/>
    </source>
</evidence>
<reference evidence="3 4" key="1">
    <citation type="submission" date="2018-10" db="EMBL/GenBank/DDBJ databases">
        <title>Phylogenomics of Brevibacillus.</title>
        <authorList>
            <person name="Dunlap C."/>
        </authorList>
    </citation>
    <scope>NUCLEOTIDE SEQUENCE [LARGE SCALE GENOMIC DNA]</scope>
    <source>
        <strain evidence="3 4">JCM 15774</strain>
    </source>
</reference>
<protein>
    <recommendedName>
        <fullName evidence="5">Zn-ribbon domain-containing OB-fold protein</fullName>
    </recommendedName>
</protein>
<dbReference type="Pfam" id="PF01796">
    <property type="entry name" value="OB_ChsH2_C"/>
    <property type="match status" value="1"/>
</dbReference>
<evidence type="ECO:0008006" key="5">
    <source>
        <dbReference type="Google" id="ProtNLM"/>
    </source>
</evidence>
<evidence type="ECO:0000259" key="1">
    <source>
        <dbReference type="Pfam" id="PF01796"/>
    </source>
</evidence>
<dbReference type="Proteomes" id="UP000269573">
    <property type="component" value="Unassembled WGS sequence"/>
</dbReference>
<dbReference type="InterPro" id="IPR012340">
    <property type="entry name" value="NA-bd_OB-fold"/>
</dbReference>
<dbReference type="PANTHER" id="PTHR34075:SF5">
    <property type="entry name" value="BLR3430 PROTEIN"/>
    <property type="match status" value="1"/>
</dbReference>
<organism evidence="3 4">
    <name type="scientific">Brevibacillus nitrificans</name>
    <dbReference type="NCBI Taxonomy" id="651560"/>
    <lineage>
        <taxon>Bacteria</taxon>
        <taxon>Bacillati</taxon>
        <taxon>Bacillota</taxon>
        <taxon>Bacilli</taxon>
        <taxon>Bacillales</taxon>
        <taxon>Paenibacillaceae</taxon>
        <taxon>Brevibacillus</taxon>
    </lineage>
</organism>
<feature type="domain" description="ChsH2 rubredoxin-like zinc ribbon" evidence="2">
    <location>
        <begin position="16"/>
        <end position="44"/>
    </location>
</feature>
<dbReference type="InterPro" id="IPR052513">
    <property type="entry name" value="Thioester_dehydratase-like"/>
</dbReference>
<keyword evidence="4" id="KW-1185">Reference proteome</keyword>
<evidence type="ECO:0000313" key="3">
    <source>
        <dbReference type="EMBL" id="RNB88810.1"/>
    </source>
</evidence>
<evidence type="ECO:0000313" key="4">
    <source>
        <dbReference type="Proteomes" id="UP000269573"/>
    </source>
</evidence>
<dbReference type="Gene3D" id="6.10.30.10">
    <property type="match status" value="1"/>
</dbReference>
<gene>
    <name evidence="3" type="ORF">EDM59_06810</name>
</gene>
<proteinExistence type="predicted"/>
<sequence length="129" mass="14603">MKFGFVERGEAKEYMDGLAQSELRIQKCKECEKYVFYPRQYCPHDMGELEYVKASGKGRILTYSQVFKTGHPLWANSTPFAVAIIELEEGVSMASHVVGVDPSTVQINQAVEVVFQKVNGTTFPFFRPI</sequence>
<name>A0A3M8DL39_9BACL</name>